<keyword evidence="6" id="KW-1185">Reference proteome</keyword>
<name>A0A821KWC3_9BILA</name>
<dbReference type="EC" id="2.7.7.7" evidence="3"/>
<gene>
    <name evidence="5" type="ORF">OVN521_LOCUS49702</name>
</gene>
<comment type="catalytic activity">
    <reaction evidence="3">
        <text>DNA(n) + a 2'-deoxyribonucleoside 5'-triphosphate = DNA(n+1) + diphosphate</text>
        <dbReference type="Rhea" id="RHEA:22508"/>
        <dbReference type="Rhea" id="RHEA-COMP:17339"/>
        <dbReference type="Rhea" id="RHEA-COMP:17340"/>
        <dbReference type="ChEBI" id="CHEBI:33019"/>
        <dbReference type="ChEBI" id="CHEBI:61560"/>
        <dbReference type="ChEBI" id="CHEBI:173112"/>
        <dbReference type="EC" id="2.7.7.7"/>
    </reaction>
</comment>
<dbReference type="Pfam" id="PF14792">
    <property type="entry name" value="DNA_pol_B_palm"/>
    <property type="match status" value="1"/>
</dbReference>
<sequence length="48" mass="5504">MIGLKYYSEFLERIPREEVSQIENVVREAAASLRTGLLIQTCGSYRRG</sequence>
<protein>
    <recommendedName>
        <fullName evidence="3">DNA polymerase</fullName>
        <ecNumber evidence="3">2.7.7.7</ecNumber>
    </recommendedName>
</protein>
<feature type="non-terminal residue" evidence="5">
    <location>
        <position position="1"/>
    </location>
</feature>
<keyword evidence="3" id="KW-0227">DNA damage</keyword>
<evidence type="ECO:0000313" key="5">
    <source>
        <dbReference type="EMBL" id="CAF4737874.1"/>
    </source>
</evidence>
<dbReference type="InterPro" id="IPR043519">
    <property type="entry name" value="NT_sf"/>
</dbReference>
<feature type="domain" description="DNA polymerase beta palm" evidence="4">
    <location>
        <begin position="13"/>
        <end position="48"/>
    </location>
</feature>
<keyword evidence="3" id="KW-0539">Nucleus</keyword>
<comment type="function">
    <text evidence="3">DNA polymerase that functions in several pathways of DNA repair. Involved in base excision repair (BER) responsible for repair of lesions that give rise to abasic (AP) sites in DNA. Also contributes to DNA double-strand break repair by non-homologous end joining and homologous recombination. Has both template-dependent and template-independent (terminal transferase) DNA polymerase activities. Has also a 5'-deoxyribose-5-phosphate lyase (dRP lyase) activity.</text>
</comment>
<comment type="similarity">
    <text evidence="3">Belongs to the DNA polymerase type-X family.</text>
</comment>
<dbReference type="GO" id="GO:0046872">
    <property type="term" value="F:metal ion binding"/>
    <property type="evidence" value="ECO:0007669"/>
    <property type="project" value="UniProtKB-UniRule"/>
</dbReference>
<dbReference type="Gene3D" id="3.30.460.10">
    <property type="entry name" value="Beta Polymerase, domain 2"/>
    <property type="match status" value="1"/>
</dbReference>
<evidence type="ECO:0000259" key="4">
    <source>
        <dbReference type="Pfam" id="PF14792"/>
    </source>
</evidence>
<organism evidence="5 6">
    <name type="scientific">Rotaria magnacalcarata</name>
    <dbReference type="NCBI Taxonomy" id="392030"/>
    <lineage>
        <taxon>Eukaryota</taxon>
        <taxon>Metazoa</taxon>
        <taxon>Spiralia</taxon>
        <taxon>Gnathifera</taxon>
        <taxon>Rotifera</taxon>
        <taxon>Eurotatoria</taxon>
        <taxon>Bdelloidea</taxon>
        <taxon>Philodinida</taxon>
        <taxon>Philodinidae</taxon>
        <taxon>Rotaria</taxon>
    </lineage>
</organism>
<keyword evidence="3" id="KW-0548">Nucleotidyltransferase</keyword>
<accession>A0A821KWC3</accession>
<dbReference type="SUPFAM" id="SSF81301">
    <property type="entry name" value="Nucleotidyltransferase"/>
    <property type="match status" value="1"/>
</dbReference>
<evidence type="ECO:0000256" key="1">
    <source>
        <dbReference type="ARBA" id="ARBA00022634"/>
    </source>
</evidence>
<dbReference type="GO" id="GO:0003677">
    <property type="term" value="F:DNA binding"/>
    <property type="evidence" value="ECO:0007669"/>
    <property type="project" value="UniProtKB-UniRule"/>
</dbReference>
<dbReference type="InterPro" id="IPR022312">
    <property type="entry name" value="DNA_pol_X"/>
</dbReference>
<dbReference type="PANTHER" id="PTHR11276:SF28">
    <property type="entry name" value="DNA POLYMERASE LAMBDA"/>
    <property type="match status" value="1"/>
</dbReference>
<dbReference type="AlphaFoldDB" id="A0A821KWC3"/>
<dbReference type="InterPro" id="IPR028207">
    <property type="entry name" value="DNA_pol_B_palm_palm"/>
</dbReference>
<keyword evidence="3" id="KW-0234">DNA repair</keyword>
<dbReference type="Proteomes" id="UP000663866">
    <property type="component" value="Unassembled WGS sequence"/>
</dbReference>
<dbReference type="PRINTS" id="PR00870">
    <property type="entry name" value="DNAPOLXBETA"/>
</dbReference>
<dbReference type="GO" id="GO:0003887">
    <property type="term" value="F:DNA-directed DNA polymerase activity"/>
    <property type="evidence" value="ECO:0007669"/>
    <property type="project" value="UniProtKB-UniRule"/>
</dbReference>
<dbReference type="PANTHER" id="PTHR11276">
    <property type="entry name" value="DNA POLYMERASE TYPE-X FAMILY MEMBER"/>
    <property type="match status" value="1"/>
</dbReference>
<dbReference type="GO" id="GO:0006303">
    <property type="term" value="P:double-strand break repair via nonhomologous end joining"/>
    <property type="evidence" value="ECO:0007669"/>
    <property type="project" value="TreeGrafter"/>
</dbReference>
<proteinExistence type="inferred from homology"/>
<evidence type="ECO:0000313" key="6">
    <source>
        <dbReference type="Proteomes" id="UP000663866"/>
    </source>
</evidence>
<keyword evidence="3" id="KW-0239">DNA-directed DNA polymerase</keyword>
<dbReference type="EMBL" id="CAJOBG010110282">
    <property type="protein sequence ID" value="CAF4737874.1"/>
    <property type="molecule type" value="Genomic_DNA"/>
</dbReference>
<dbReference type="InterPro" id="IPR002008">
    <property type="entry name" value="DNA_pol_X_beta-like"/>
</dbReference>
<dbReference type="GO" id="GO:0005634">
    <property type="term" value="C:nucleus"/>
    <property type="evidence" value="ECO:0007669"/>
    <property type="project" value="UniProtKB-SubCell"/>
</dbReference>
<evidence type="ECO:0000256" key="3">
    <source>
        <dbReference type="RuleBase" id="RU366014"/>
    </source>
</evidence>
<keyword evidence="3" id="KW-0808">Transferase</keyword>
<reference evidence="5" key="1">
    <citation type="submission" date="2021-02" db="EMBL/GenBank/DDBJ databases">
        <authorList>
            <person name="Nowell W R."/>
        </authorList>
    </citation>
    <scope>NUCLEOTIDE SEQUENCE</scope>
</reference>
<comment type="caution">
    <text evidence="5">The sequence shown here is derived from an EMBL/GenBank/DDBJ whole genome shotgun (WGS) entry which is preliminary data.</text>
</comment>
<keyword evidence="1" id="KW-0237">DNA synthesis</keyword>
<comment type="subcellular location">
    <subcellularLocation>
        <location evidence="3">Nucleus</location>
    </subcellularLocation>
</comment>
<evidence type="ECO:0000256" key="2">
    <source>
        <dbReference type="ARBA" id="ARBA00022705"/>
    </source>
</evidence>
<keyword evidence="2" id="KW-0235">DNA replication</keyword>